<dbReference type="OrthoDB" id="8416215at2"/>
<evidence type="ECO:0000313" key="5">
    <source>
        <dbReference type="Proteomes" id="UP000029228"/>
    </source>
</evidence>
<proteinExistence type="predicted"/>
<dbReference type="Proteomes" id="UP000029228">
    <property type="component" value="Unassembled WGS sequence"/>
</dbReference>
<dbReference type="InterPro" id="IPR050706">
    <property type="entry name" value="Cyclic-di-GMP_PDE-like"/>
</dbReference>
<dbReference type="Pfam" id="PF00990">
    <property type="entry name" value="GGDEF"/>
    <property type="match status" value="1"/>
</dbReference>
<dbReference type="Gene3D" id="3.30.70.270">
    <property type="match status" value="1"/>
</dbReference>
<dbReference type="SUPFAM" id="SSF141868">
    <property type="entry name" value="EAL domain-like"/>
    <property type="match status" value="1"/>
</dbReference>
<feature type="domain" description="GGDEF" evidence="3">
    <location>
        <begin position="379"/>
        <end position="521"/>
    </location>
</feature>
<keyword evidence="1" id="KW-0812">Transmembrane</keyword>
<dbReference type="InterPro" id="IPR043128">
    <property type="entry name" value="Rev_trsase/Diguanyl_cyclase"/>
</dbReference>
<dbReference type="SUPFAM" id="SSF55073">
    <property type="entry name" value="Nucleotide cyclase"/>
    <property type="match status" value="1"/>
</dbReference>
<dbReference type="EMBL" id="BBMR01000002">
    <property type="protein sequence ID" value="GAL17972.1"/>
    <property type="molecule type" value="Genomic_DNA"/>
</dbReference>
<dbReference type="InterPro" id="IPR001633">
    <property type="entry name" value="EAL_dom"/>
</dbReference>
<dbReference type="SMART" id="SM00267">
    <property type="entry name" value="GGDEF"/>
    <property type="match status" value="1"/>
</dbReference>
<comment type="caution">
    <text evidence="4">The sequence shown here is derived from an EMBL/GenBank/DDBJ whole genome shotgun (WGS) entry which is preliminary data.</text>
</comment>
<dbReference type="GO" id="GO:0071111">
    <property type="term" value="F:cyclic-guanylate-specific phosphodiesterase activity"/>
    <property type="evidence" value="ECO:0007669"/>
    <property type="project" value="InterPro"/>
</dbReference>
<dbReference type="SMART" id="SM00052">
    <property type="entry name" value="EAL"/>
    <property type="match status" value="1"/>
</dbReference>
<dbReference type="AlphaFoldDB" id="A0A090SER4"/>
<name>A0A090SER4_9VIBR</name>
<dbReference type="InterPro" id="IPR035919">
    <property type="entry name" value="EAL_sf"/>
</dbReference>
<keyword evidence="1" id="KW-1133">Transmembrane helix</keyword>
<evidence type="ECO:0000259" key="2">
    <source>
        <dbReference type="PROSITE" id="PS50883"/>
    </source>
</evidence>
<dbReference type="CDD" id="cd01948">
    <property type="entry name" value="EAL"/>
    <property type="match status" value="1"/>
</dbReference>
<dbReference type="Pfam" id="PF00563">
    <property type="entry name" value="EAL"/>
    <property type="match status" value="1"/>
</dbReference>
<gene>
    <name evidence="4" type="ORF">JCM19235_6525</name>
</gene>
<dbReference type="PANTHER" id="PTHR33121">
    <property type="entry name" value="CYCLIC DI-GMP PHOSPHODIESTERASE PDEF"/>
    <property type="match status" value="1"/>
</dbReference>
<evidence type="ECO:0000313" key="4">
    <source>
        <dbReference type="EMBL" id="GAL17972.1"/>
    </source>
</evidence>
<organism evidence="4 5">
    <name type="scientific">Vibrio maritimus</name>
    <dbReference type="NCBI Taxonomy" id="990268"/>
    <lineage>
        <taxon>Bacteria</taxon>
        <taxon>Pseudomonadati</taxon>
        <taxon>Pseudomonadota</taxon>
        <taxon>Gammaproteobacteria</taxon>
        <taxon>Vibrionales</taxon>
        <taxon>Vibrionaceae</taxon>
        <taxon>Vibrio</taxon>
    </lineage>
</organism>
<dbReference type="InterPro" id="IPR000160">
    <property type="entry name" value="GGDEF_dom"/>
</dbReference>
<protein>
    <submittedName>
        <fullName evidence="4">Diguanylate cyclase</fullName>
    </submittedName>
</protein>
<dbReference type="STRING" id="990268.JCM19235_6525"/>
<feature type="transmembrane region" description="Helical" evidence="1">
    <location>
        <begin position="7"/>
        <end position="29"/>
    </location>
</feature>
<dbReference type="InterPro" id="IPR029787">
    <property type="entry name" value="Nucleotide_cyclase"/>
</dbReference>
<sequence>MRLLRRLDVVLIPVMTLVAAIAGTGLYFWQLDEHKALEQDKWVTKVENALSAGDFERNGIEALGHEIAGSAQFINHIQDTNDFARRSFLESHINYVLKQDRVAQLGSVDIYSLDSLFTLTATSIKADPFAQSVLSDDIYQTVFDTYILVSLGEEFCNSGYTYQALTGEIRYSFIGAYDPKLLPDDKQAMTRKERSLLVVDGPLTQLNHLFAEIADYAHITLEFHQRSNETPVQANIYSKQINNEFFDGTVVKVFGPSIEIELDISDGHYSAIKAQLATQMLTYMTGVVLSLLLIIHLIVKSKVLKPINGLLRDIKKGGLELRYFKRAKGNDEVSTLKNAYIDSLSKVKFEAEFDSLTKLANRVSFIRFVEQRSESYCNQHTYIVAWDVIDFRRVNDLHGQKIGDKALVTIATEIERFICMNQSGSGCGCSDYSISRYSSNTFYALINAESELSIRALMANFETALKAAARIDGVPLGLEFAQSIFPLYDETHRGLWQRGTEAALNKAKQIKNKRPLVYFDTRLLEEINRREEIEKILLTCCSNGDFELLYMPLIDANTYKIASVEVLVRCPPLQAMGIGPEEFIPAAERANMIGDIDTWVMDNALKTLHYLQRKVGYDGDISINISALELYNNEFIELICGACNKHEVSHDKVILEITETSYVKSTKDTIAIISGLRDLGFRVSLDDFGTGFTSINQLLSYPVDELKVDKSFVERIGTEGSEERMLNSIISLGHNCDAKVVGEGVETGYQCRYLTELGCDYLQGYWFSKPLTYHEFSDFYNEDHLVDIKTKISELTIIRP</sequence>
<evidence type="ECO:0000256" key="1">
    <source>
        <dbReference type="SAM" id="Phobius"/>
    </source>
</evidence>
<dbReference type="Gene3D" id="3.20.20.450">
    <property type="entry name" value="EAL domain"/>
    <property type="match status" value="1"/>
</dbReference>
<dbReference type="PROSITE" id="PS50883">
    <property type="entry name" value="EAL"/>
    <property type="match status" value="1"/>
</dbReference>
<keyword evidence="1" id="KW-0472">Membrane</keyword>
<feature type="domain" description="EAL" evidence="2">
    <location>
        <begin position="530"/>
        <end position="784"/>
    </location>
</feature>
<evidence type="ECO:0000259" key="3">
    <source>
        <dbReference type="PROSITE" id="PS50887"/>
    </source>
</evidence>
<reference evidence="4 5" key="1">
    <citation type="submission" date="2014-09" db="EMBL/GenBank/DDBJ databases">
        <title>Vibrio maritimus JCM 19235. (C45) whole genome shotgun sequence.</title>
        <authorList>
            <person name="Sawabe T."/>
            <person name="Meirelles P."/>
            <person name="Nakanishi M."/>
            <person name="Sayaka M."/>
            <person name="Hattori M."/>
            <person name="Ohkuma M."/>
        </authorList>
    </citation>
    <scope>NUCLEOTIDE SEQUENCE [LARGE SCALE GENOMIC DNA]</scope>
    <source>
        <strain evidence="5">JCM19235</strain>
    </source>
</reference>
<dbReference type="PROSITE" id="PS50887">
    <property type="entry name" value="GGDEF"/>
    <property type="match status" value="1"/>
</dbReference>
<accession>A0A090SER4</accession>
<keyword evidence="5" id="KW-1185">Reference proteome</keyword>
<dbReference type="PANTHER" id="PTHR33121:SF70">
    <property type="entry name" value="SIGNALING PROTEIN YKOW"/>
    <property type="match status" value="1"/>
</dbReference>